<gene>
    <name evidence="2" type="ORF">SAMN04488104_100964</name>
</gene>
<dbReference type="RefSeq" id="WP_139162678.1">
    <property type="nucleotide sequence ID" value="NZ_FNAC01000009.1"/>
</dbReference>
<feature type="transmembrane region" description="Helical" evidence="1">
    <location>
        <begin position="12"/>
        <end position="34"/>
    </location>
</feature>
<dbReference type="STRING" id="686796.SAMN04488104_100964"/>
<proteinExistence type="predicted"/>
<accession>A0A1G6QJ97</accession>
<evidence type="ECO:0000313" key="3">
    <source>
        <dbReference type="Proteomes" id="UP000199060"/>
    </source>
</evidence>
<organism evidence="2 3">
    <name type="scientific">Algoriphagus faecimaris</name>
    <dbReference type="NCBI Taxonomy" id="686796"/>
    <lineage>
        <taxon>Bacteria</taxon>
        <taxon>Pseudomonadati</taxon>
        <taxon>Bacteroidota</taxon>
        <taxon>Cytophagia</taxon>
        <taxon>Cytophagales</taxon>
        <taxon>Cyclobacteriaceae</taxon>
        <taxon>Algoriphagus</taxon>
    </lineage>
</organism>
<dbReference type="Proteomes" id="UP000199060">
    <property type="component" value="Unassembled WGS sequence"/>
</dbReference>
<evidence type="ECO:0008006" key="4">
    <source>
        <dbReference type="Google" id="ProtNLM"/>
    </source>
</evidence>
<sequence length="163" mass="18884">MVVNEVQSFRGTWLMYVVILLELPGLVLILTFYYLDKLGDDGWIPLLIMIVVIGGTILLIASLRLETRMDSFSFSYRNPPFLNRWRKLNPEEILSIHVEKKDGILDHGGYGIRFGRKKTGFIYFADHIIQVVTPKKTLVFTTRKADAFQQLIDQWKPENNNPL</sequence>
<keyword evidence="3" id="KW-1185">Reference proteome</keyword>
<evidence type="ECO:0000313" key="2">
    <source>
        <dbReference type="EMBL" id="SDC91747.1"/>
    </source>
</evidence>
<name>A0A1G6QJ97_9BACT</name>
<feature type="transmembrane region" description="Helical" evidence="1">
    <location>
        <begin position="46"/>
        <end position="65"/>
    </location>
</feature>
<dbReference type="EMBL" id="FNAC01000009">
    <property type="protein sequence ID" value="SDC91747.1"/>
    <property type="molecule type" value="Genomic_DNA"/>
</dbReference>
<dbReference type="OrthoDB" id="582675at2"/>
<keyword evidence="1" id="KW-0472">Membrane</keyword>
<protein>
    <recommendedName>
        <fullName evidence="4">PH domain-containing protein</fullName>
    </recommendedName>
</protein>
<keyword evidence="1" id="KW-1133">Transmembrane helix</keyword>
<keyword evidence="1" id="KW-0812">Transmembrane</keyword>
<reference evidence="3" key="1">
    <citation type="submission" date="2016-10" db="EMBL/GenBank/DDBJ databases">
        <authorList>
            <person name="Varghese N."/>
            <person name="Submissions S."/>
        </authorList>
    </citation>
    <scope>NUCLEOTIDE SEQUENCE [LARGE SCALE GENOMIC DNA]</scope>
    <source>
        <strain evidence="3">DSM 23095</strain>
    </source>
</reference>
<dbReference type="AlphaFoldDB" id="A0A1G6QJ97"/>
<evidence type="ECO:0000256" key="1">
    <source>
        <dbReference type="SAM" id="Phobius"/>
    </source>
</evidence>